<organism evidence="2 3">
    <name type="scientific">Psylliodes chrysocephalus</name>
    <dbReference type="NCBI Taxonomy" id="3402493"/>
    <lineage>
        <taxon>Eukaryota</taxon>
        <taxon>Metazoa</taxon>
        <taxon>Ecdysozoa</taxon>
        <taxon>Arthropoda</taxon>
        <taxon>Hexapoda</taxon>
        <taxon>Insecta</taxon>
        <taxon>Pterygota</taxon>
        <taxon>Neoptera</taxon>
        <taxon>Endopterygota</taxon>
        <taxon>Coleoptera</taxon>
        <taxon>Polyphaga</taxon>
        <taxon>Cucujiformia</taxon>
        <taxon>Chrysomeloidea</taxon>
        <taxon>Chrysomelidae</taxon>
        <taxon>Galerucinae</taxon>
        <taxon>Alticini</taxon>
        <taxon>Psylliodes</taxon>
    </lineage>
</organism>
<feature type="compositionally biased region" description="Basic residues" evidence="1">
    <location>
        <begin position="33"/>
        <end position="44"/>
    </location>
</feature>
<dbReference type="EMBL" id="OV651828">
    <property type="protein sequence ID" value="CAH1104376.1"/>
    <property type="molecule type" value="Genomic_DNA"/>
</dbReference>
<protein>
    <submittedName>
        <fullName evidence="2">Uncharacterized protein</fullName>
    </submittedName>
</protein>
<accession>A0A9P0GAZ0</accession>
<dbReference type="AlphaFoldDB" id="A0A9P0GAZ0"/>
<evidence type="ECO:0000313" key="3">
    <source>
        <dbReference type="Proteomes" id="UP001153636"/>
    </source>
</evidence>
<evidence type="ECO:0000313" key="2">
    <source>
        <dbReference type="EMBL" id="CAH1104376.1"/>
    </source>
</evidence>
<dbReference type="OrthoDB" id="6783662at2759"/>
<dbReference type="Proteomes" id="UP001153636">
    <property type="component" value="Chromosome 16"/>
</dbReference>
<name>A0A9P0GAZ0_9CUCU</name>
<evidence type="ECO:0000256" key="1">
    <source>
        <dbReference type="SAM" id="MobiDB-lite"/>
    </source>
</evidence>
<keyword evidence="3" id="KW-1185">Reference proteome</keyword>
<feature type="compositionally biased region" description="Polar residues" evidence="1">
    <location>
        <begin position="54"/>
        <end position="72"/>
    </location>
</feature>
<sequence>MTIFRRIHNFPDRDIMSCQYKIWYLGHMVTKSRKHKTQRFRSQKYHFDKRQNEIPGTSSARNLDNPSKTDGTSVELDGRDDMPDDDDVQKQRKANQKDWKKNIRQRLRQSGKEFKRCQGQAVRANGFRRNCVNCRCFKCLNNFSEEETAVIHNEFWTNTDDAKGHFYEKTTERYWVERQRNRNVRARTKTFS</sequence>
<gene>
    <name evidence="2" type="ORF">PSYICH_LOCUS5293</name>
</gene>
<proteinExistence type="predicted"/>
<reference evidence="2" key="1">
    <citation type="submission" date="2022-01" db="EMBL/GenBank/DDBJ databases">
        <authorList>
            <person name="King R."/>
        </authorList>
    </citation>
    <scope>NUCLEOTIDE SEQUENCE</scope>
</reference>
<feature type="region of interest" description="Disordered" evidence="1">
    <location>
        <begin position="33"/>
        <end position="99"/>
    </location>
</feature>